<dbReference type="InterPro" id="IPR036663">
    <property type="entry name" value="Fumarylacetoacetase_C_sf"/>
</dbReference>
<dbReference type="SUPFAM" id="SSF56529">
    <property type="entry name" value="FAH"/>
    <property type="match status" value="1"/>
</dbReference>
<dbReference type="AlphaFoldDB" id="A0A1I2GB48"/>
<keyword evidence="1" id="KW-0479">Metal-binding</keyword>
<dbReference type="InterPro" id="IPR011234">
    <property type="entry name" value="Fumarylacetoacetase-like_C"/>
</dbReference>
<feature type="domain" description="Fumarylacetoacetase-like C-terminal" evidence="2">
    <location>
        <begin position="86"/>
        <end position="285"/>
    </location>
</feature>
<evidence type="ECO:0000313" key="4">
    <source>
        <dbReference type="Proteomes" id="UP000183410"/>
    </source>
</evidence>
<proteinExistence type="predicted"/>
<reference evidence="4" key="1">
    <citation type="submission" date="2016-10" db="EMBL/GenBank/DDBJ databases">
        <authorList>
            <person name="Varghese N."/>
            <person name="Submissions S."/>
        </authorList>
    </citation>
    <scope>NUCLEOTIDE SEQUENCE [LARGE SCALE GENOMIC DNA]</scope>
    <source>
        <strain evidence="4">CGMCC 1.10223</strain>
    </source>
</reference>
<organism evidence="3 4">
    <name type="scientific">Paenibacillus algorifonticola</name>
    <dbReference type="NCBI Taxonomy" id="684063"/>
    <lineage>
        <taxon>Bacteria</taxon>
        <taxon>Bacillati</taxon>
        <taxon>Bacillota</taxon>
        <taxon>Bacilli</taxon>
        <taxon>Bacillales</taxon>
        <taxon>Paenibacillaceae</taxon>
        <taxon>Paenibacillus</taxon>
    </lineage>
</organism>
<dbReference type="OrthoDB" id="9805307at2"/>
<dbReference type="Pfam" id="PF01557">
    <property type="entry name" value="FAA_hydrolase"/>
    <property type="match status" value="1"/>
</dbReference>
<dbReference type="EMBL" id="FONN01000015">
    <property type="protein sequence ID" value="SFF13891.1"/>
    <property type="molecule type" value="Genomic_DNA"/>
</dbReference>
<protein>
    <submittedName>
        <fullName evidence="3">2-keto-4-pentenoate hydratase/2-oxohepta-3-ene-1,7-dioic acid hydratase (Catechol pathway)</fullName>
    </submittedName>
</protein>
<dbReference type="Gene3D" id="3.90.850.10">
    <property type="entry name" value="Fumarylacetoacetase-like, C-terminal domain"/>
    <property type="match status" value="1"/>
</dbReference>
<dbReference type="PANTHER" id="PTHR11820:SF112">
    <property type="entry name" value="FUMARYLACETOACETATE HYDROLASE FAMILY PROTEIN (AFU_ORTHOLOGUE AFUA_1G02370)-RELATED"/>
    <property type="match status" value="1"/>
</dbReference>
<gene>
    <name evidence="3" type="ORF">SAMN04487969_11528</name>
</gene>
<dbReference type="GO" id="GO:0046872">
    <property type="term" value="F:metal ion binding"/>
    <property type="evidence" value="ECO:0007669"/>
    <property type="project" value="UniProtKB-KW"/>
</dbReference>
<keyword evidence="4" id="KW-1185">Reference proteome</keyword>
<dbReference type="PANTHER" id="PTHR11820">
    <property type="entry name" value="ACYLPYRUVASE"/>
    <property type="match status" value="1"/>
</dbReference>
<evidence type="ECO:0000259" key="2">
    <source>
        <dbReference type="Pfam" id="PF01557"/>
    </source>
</evidence>
<evidence type="ECO:0000256" key="1">
    <source>
        <dbReference type="ARBA" id="ARBA00022723"/>
    </source>
</evidence>
<name>A0A1I2GB48_9BACL</name>
<evidence type="ECO:0000313" key="3">
    <source>
        <dbReference type="EMBL" id="SFF13891.1"/>
    </source>
</evidence>
<accession>A0A1I2GB48</accession>
<dbReference type="Proteomes" id="UP000183410">
    <property type="component" value="Unassembled WGS sequence"/>
</dbReference>
<sequence length="292" mass="32284">MKLVMIHYEGDEQACIKIDDRYVRLHTINQLEHTHWPINVFDLLQEGQLETLTAWYNEGGSDKLAQLESVPSEAIAAAPLYRHPRKIWGIGMNYVKQAEEREALFAEADPVSFMKPDTSLIGPNTAIELPAQQTEHVTAEAELAIIIGRTCKNITEAEALGCVAGFAVSVDVTAADIHAKHQRFLTRAKSFDTFFGFGSELITRDEIEDLSQLAVETWHNGELAHRNVLANMIYQPAYLVAFHSQVMTLLPGDVILTGTPGAVVIRDGDVIEARIPGFEPLLHPVQAAAHLA</sequence>
<dbReference type="GO" id="GO:0003824">
    <property type="term" value="F:catalytic activity"/>
    <property type="evidence" value="ECO:0007669"/>
    <property type="project" value="InterPro"/>
</dbReference>
<dbReference type="RefSeq" id="WP_046231234.1">
    <property type="nucleotide sequence ID" value="NZ_FONN01000015.1"/>
</dbReference>